<dbReference type="AlphaFoldDB" id="A0A1I8AIN6"/>
<feature type="transmembrane region" description="Helical" evidence="1">
    <location>
        <begin position="188"/>
        <end position="210"/>
    </location>
</feature>
<dbReference type="InterPro" id="IPR019422">
    <property type="entry name" value="7TM_GPCR_serpentine_rcpt_Srh"/>
</dbReference>
<dbReference type="PANTHER" id="PTHR45907">
    <property type="entry name" value="SERPENTINE RECEPTOR, CLASS J"/>
    <property type="match status" value="1"/>
</dbReference>
<feature type="transmembrane region" description="Helical" evidence="1">
    <location>
        <begin position="43"/>
        <end position="64"/>
    </location>
</feature>
<dbReference type="Pfam" id="PF10318">
    <property type="entry name" value="7TM_GPCR_Srh"/>
    <property type="match status" value="1"/>
</dbReference>
<keyword evidence="1" id="KW-1133">Transmembrane helix</keyword>
<feature type="transmembrane region" description="Helical" evidence="1">
    <location>
        <begin position="87"/>
        <end position="111"/>
    </location>
</feature>
<feature type="transmembrane region" description="Helical" evidence="1">
    <location>
        <begin position="132"/>
        <end position="154"/>
    </location>
</feature>
<proteinExistence type="predicted"/>
<sequence length="326" mass="37449">MATSDVLFNRALDISALLHVPLKLLSMYIVLRHSPKYMDSLPLFILNIMFWNLMANIVAAFLHINPRFPQQCHRADGPIGLLTSNEYIYHVFYAALFSCVLNCSLGLSYTFPYRYLLFVRPELVKRINVKSGICICLAVHFSVSTLFAYLYTYYIRSAAEYYLEAGIERPEGSIFCFWLSGWRKNTYMIGYFVVIFLAFGTVTLFAFLLGRHLTAMQNMLCKQTLALHRRFLRYLLINTAVPLTFGGIPFLIVLFFAIFPQIHYSREVTMVCSVILYNHGAVYSVVSIVTFKPYSKAVRRIARSICGLDGYKVKVLRPGMNNRMVT</sequence>
<protein>
    <submittedName>
        <fullName evidence="3">G protein-coupled receptor</fullName>
    </submittedName>
</protein>
<name>A0A1I8AIN6_9BILA</name>
<organism evidence="2 3">
    <name type="scientific">Steinernema glaseri</name>
    <dbReference type="NCBI Taxonomy" id="37863"/>
    <lineage>
        <taxon>Eukaryota</taxon>
        <taxon>Metazoa</taxon>
        <taxon>Ecdysozoa</taxon>
        <taxon>Nematoda</taxon>
        <taxon>Chromadorea</taxon>
        <taxon>Rhabditida</taxon>
        <taxon>Tylenchina</taxon>
        <taxon>Panagrolaimomorpha</taxon>
        <taxon>Strongyloidoidea</taxon>
        <taxon>Steinernematidae</taxon>
        <taxon>Steinernema</taxon>
    </lineage>
</organism>
<evidence type="ECO:0000256" key="1">
    <source>
        <dbReference type="SAM" id="Phobius"/>
    </source>
</evidence>
<dbReference type="PANTHER" id="PTHR45907:SF16">
    <property type="entry name" value="SERPENTINE RECEPTOR, CLASS J"/>
    <property type="match status" value="1"/>
</dbReference>
<keyword evidence="2" id="KW-1185">Reference proteome</keyword>
<reference evidence="3" key="1">
    <citation type="submission" date="2016-11" db="UniProtKB">
        <authorList>
            <consortium name="WormBaseParasite"/>
        </authorList>
    </citation>
    <scope>IDENTIFICATION</scope>
</reference>
<evidence type="ECO:0000313" key="3">
    <source>
        <dbReference type="WBParaSite" id="L893_g614.t1"/>
    </source>
</evidence>
<feature type="transmembrane region" description="Helical" evidence="1">
    <location>
        <begin position="231"/>
        <end position="262"/>
    </location>
</feature>
<keyword evidence="1" id="KW-0472">Membrane</keyword>
<evidence type="ECO:0000313" key="2">
    <source>
        <dbReference type="Proteomes" id="UP000095287"/>
    </source>
</evidence>
<dbReference type="InterPro" id="IPR019423">
    <property type="entry name" value="7TM_GPCR_serpentine_rcpt_Srj"/>
</dbReference>
<accession>A0A1I8AIN6</accession>
<dbReference type="Proteomes" id="UP000095287">
    <property type="component" value="Unplaced"/>
</dbReference>
<keyword evidence="1" id="KW-0812">Transmembrane</keyword>
<feature type="transmembrane region" description="Helical" evidence="1">
    <location>
        <begin position="268"/>
        <end position="291"/>
    </location>
</feature>
<dbReference type="WBParaSite" id="L893_g614.t1">
    <property type="protein sequence ID" value="L893_g614.t1"/>
    <property type="gene ID" value="L893_g614"/>
</dbReference>